<comment type="caution">
    <text evidence="1">The sequence shown here is derived from an EMBL/GenBank/DDBJ whole genome shotgun (WGS) entry which is preliminary data.</text>
</comment>
<evidence type="ECO:0000313" key="2">
    <source>
        <dbReference type="Proteomes" id="UP001062846"/>
    </source>
</evidence>
<proteinExistence type="predicted"/>
<dbReference type="EMBL" id="CM046396">
    <property type="protein sequence ID" value="KAI8537237.1"/>
    <property type="molecule type" value="Genomic_DNA"/>
</dbReference>
<reference evidence="1" key="1">
    <citation type="submission" date="2022-02" db="EMBL/GenBank/DDBJ databases">
        <title>Plant Genome Project.</title>
        <authorList>
            <person name="Zhang R.-G."/>
        </authorList>
    </citation>
    <scope>NUCLEOTIDE SEQUENCE</scope>
    <source>
        <strain evidence="1">AT1</strain>
    </source>
</reference>
<keyword evidence="2" id="KW-1185">Reference proteome</keyword>
<evidence type="ECO:0000313" key="1">
    <source>
        <dbReference type="EMBL" id="KAI8537237.1"/>
    </source>
</evidence>
<gene>
    <name evidence="1" type="ORF">RHMOL_Rhmol09G0008900</name>
</gene>
<dbReference type="Proteomes" id="UP001062846">
    <property type="component" value="Chromosome 9"/>
</dbReference>
<name>A0ACC0M9Q4_RHOML</name>
<accession>A0ACC0M9Q4</accession>
<sequence length="135" mass="15258">MAAWTPVRVGGDVHGLDVRCGDLFINRPQELSSRAYPDVAERDEVSSALIDRVDAMLQNLEKEIDDVDAKIGNRWRLLDSCFFKFLRYTCLCETFILWSDILMNLISTYGKILVEDIVRLGSRAEEVVSAEAGET</sequence>
<organism evidence="1 2">
    <name type="scientific">Rhododendron molle</name>
    <name type="common">Chinese azalea</name>
    <name type="synonym">Azalea mollis</name>
    <dbReference type="NCBI Taxonomy" id="49168"/>
    <lineage>
        <taxon>Eukaryota</taxon>
        <taxon>Viridiplantae</taxon>
        <taxon>Streptophyta</taxon>
        <taxon>Embryophyta</taxon>
        <taxon>Tracheophyta</taxon>
        <taxon>Spermatophyta</taxon>
        <taxon>Magnoliopsida</taxon>
        <taxon>eudicotyledons</taxon>
        <taxon>Gunneridae</taxon>
        <taxon>Pentapetalae</taxon>
        <taxon>asterids</taxon>
        <taxon>Ericales</taxon>
        <taxon>Ericaceae</taxon>
        <taxon>Ericoideae</taxon>
        <taxon>Rhodoreae</taxon>
        <taxon>Rhododendron</taxon>
    </lineage>
</organism>
<protein>
    <submittedName>
        <fullName evidence="1">Uncharacterized protein</fullName>
    </submittedName>
</protein>